<evidence type="ECO:0000256" key="1">
    <source>
        <dbReference type="ARBA" id="ARBA00010617"/>
    </source>
</evidence>
<dbReference type="PROSITE" id="PS00086">
    <property type="entry name" value="CYTOCHROME_P450"/>
    <property type="match status" value="1"/>
</dbReference>
<dbReference type="PRINTS" id="PR00385">
    <property type="entry name" value="P450"/>
</dbReference>
<accession>A0A975D0Z1</accession>
<organism evidence="9 10">
    <name type="scientific">Rhizorhabdus wittichii</name>
    <dbReference type="NCBI Taxonomy" id="160791"/>
    <lineage>
        <taxon>Bacteria</taxon>
        <taxon>Pseudomonadati</taxon>
        <taxon>Pseudomonadota</taxon>
        <taxon>Alphaproteobacteria</taxon>
        <taxon>Sphingomonadales</taxon>
        <taxon>Sphingomonadaceae</taxon>
        <taxon>Rhizorhabdus</taxon>
    </lineage>
</organism>
<keyword evidence="5 8" id="KW-0408">Iron</keyword>
<keyword evidence="6 8" id="KW-0503">Monooxygenase</keyword>
<evidence type="ECO:0000313" key="10">
    <source>
        <dbReference type="Proteomes" id="UP000664914"/>
    </source>
</evidence>
<evidence type="ECO:0000256" key="6">
    <source>
        <dbReference type="ARBA" id="ARBA00023033"/>
    </source>
</evidence>
<proteinExistence type="inferred from homology"/>
<comment type="similarity">
    <text evidence="1 8">Belongs to the cytochrome P450 family.</text>
</comment>
<evidence type="ECO:0000256" key="4">
    <source>
        <dbReference type="ARBA" id="ARBA00023002"/>
    </source>
</evidence>
<evidence type="ECO:0000256" key="8">
    <source>
        <dbReference type="RuleBase" id="RU000461"/>
    </source>
</evidence>
<dbReference type="Gene3D" id="1.10.630.10">
    <property type="entry name" value="Cytochrome P450"/>
    <property type="match status" value="1"/>
</dbReference>
<keyword evidence="4 8" id="KW-0560">Oxidoreductase</keyword>
<dbReference type="InterPro" id="IPR001128">
    <property type="entry name" value="Cyt_P450"/>
</dbReference>
<evidence type="ECO:0000256" key="5">
    <source>
        <dbReference type="ARBA" id="ARBA00023004"/>
    </source>
</evidence>
<gene>
    <name evidence="9" type="ORF">HRJ34_23015</name>
</gene>
<reference evidence="9" key="1">
    <citation type="submission" date="2020-07" db="EMBL/GenBank/DDBJ databases">
        <authorList>
            <person name="Camacho E."/>
        </authorList>
    </citation>
    <scope>NUCLEOTIDE SEQUENCE</scope>
    <source>
        <strain evidence="9">MPO218</strain>
    </source>
</reference>
<dbReference type="GO" id="GO:0005506">
    <property type="term" value="F:iron ion binding"/>
    <property type="evidence" value="ECO:0007669"/>
    <property type="project" value="InterPro"/>
</dbReference>
<dbReference type="AlphaFoldDB" id="A0A975D0Z1"/>
<dbReference type="GO" id="GO:0020037">
    <property type="term" value="F:heme binding"/>
    <property type="evidence" value="ECO:0007669"/>
    <property type="project" value="InterPro"/>
</dbReference>
<dbReference type="PRINTS" id="PR00359">
    <property type="entry name" value="BP450"/>
</dbReference>
<dbReference type="EMBL" id="CP059319">
    <property type="protein sequence ID" value="QTH21155.1"/>
    <property type="molecule type" value="Genomic_DNA"/>
</dbReference>
<keyword evidence="3 8" id="KW-0479">Metal-binding</keyword>
<dbReference type="SUPFAM" id="SSF48264">
    <property type="entry name" value="Cytochrome P450"/>
    <property type="match status" value="1"/>
</dbReference>
<dbReference type="InterPro" id="IPR017972">
    <property type="entry name" value="Cyt_P450_CS"/>
</dbReference>
<dbReference type="Pfam" id="PF00067">
    <property type="entry name" value="p450"/>
    <property type="match status" value="1"/>
</dbReference>
<evidence type="ECO:0000313" key="9">
    <source>
        <dbReference type="EMBL" id="QTH21155.1"/>
    </source>
</evidence>
<evidence type="ECO:0000256" key="2">
    <source>
        <dbReference type="ARBA" id="ARBA00022617"/>
    </source>
</evidence>
<dbReference type="InterPro" id="IPR002397">
    <property type="entry name" value="Cyt_P450_B"/>
</dbReference>
<reference evidence="9" key="2">
    <citation type="submission" date="2021-04" db="EMBL/GenBank/DDBJ databases">
        <title>Isolation and genomic analysis of the ibuprofen-degrading bacterium Sphingomonas strain MPO218.</title>
        <authorList>
            <person name="Aulestia M."/>
            <person name="Flores A."/>
            <person name="Mangas E.L."/>
            <person name="Perez-Pulido A.J."/>
            <person name="Santero E."/>
            <person name="Camacho E.M."/>
        </authorList>
    </citation>
    <scope>NUCLEOTIDE SEQUENCE</scope>
    <source>
        <strain evidence="9">MPO218</strain>
    </source>
</reference>
<keyword evidence="2 8" id="KW-0349">Heme</keyword>
<comment type="function">
    <text evidence="7">Cytochromes P450 are a group of heme-thiolate monooxygenases. They oxidize a variety of structurally unrelated compounds, including steroids, fatty acids, and xenobiotics.</text>
</comment>
<dbReference type="PANTHER" id="PTHR46696:SF6">
    <property type="entry name" value="P450, PUTATIVE (EUROFUNG)-RELATED"/>
    <property type="match status" value="1"/>
</dbReference>
<dbReference type="Proteomes" id="UP000664914">
    <property type="component" value="Chromosome"/>
</dbReference>
<dbReference type="GO" id="GO:0004497">
    <property type="term" value="F:monooxygenase activity"/>
    <property type="evidence" value="ECO:0007669"/>
    <property type="project" value="UniProtKB-KW"/>
</dbReference>
<name>A0A975D0Z1_9SPHN</name>
<dbReference type="FunFam" id="1.10.630.10:FF:000018">
    <property type="entry name" value="Cytochrome P450 monooxygenase"/>
    <property type="match status" value="1"/>
</dbReference>
<evidence type="ECO:0000256" key="3">
    <source>
        <dbReference type="ARBA" id="ARBA00022723"/>
    </source>
</evidence>
<dbReference type="InterPro" id="IPR036396">
    <property type="entry name" value="Cyt_P450_sf"/>
</dbReference>
<dbReference type="RefSeq" id="WP_208632519.1">
    <property type="nucleotide sequence ID" value="NZ_CP059319.1"/>
</dbReference>
<sequence>MFAEEAALAVPPHVPRDLVRPFDFRTGLGDRPQEAIGRLHDGPRIFYSPVHHHAEHGAGTWVLTHAADIRRVLQDDMLFSSKDKTARTRGRGWGLIPLEVDPPDHAKYRALMNPLFSPARMAALEKQVRARAVAMIEELLPQGQCDFVTDFAQRFPAAIFVDLMGLPSDRTPQFMAWEGQMLGGDYAAKLRATDEVIAYLEELAAERRANPIDDLMSFAVTAEMDGRRLSDGEVMGIVFLLFIGGLDTVASSLGFHFRYLAEHPEEQARLRADPARIPDAVEELLRAFAVVTTSRFARQDVEIGGVTIRAGELVTTSTVLASRDPREFSDPGRVDLTRSPNRHNAFSFGAHRCIGSHLARRELVIAQEEWLRRAPTLAVASGAAITAHGGGVLGLDTLPLHWNR</sequence>
<evidence type="ECO:0000256" key="7">
    <source>
        <dbReference type="ARBA" id="ARBA00043906"/>
    </source>
</evidence>
<protein>
    <submittedName>
        <fullName evidence="9">Cytochrome P450</fullName>
    </submittedName>
</protein>
<dbReference type="CDD" id="cd11035">
    <property type="entry name" value="P450cam-like"/>
    <property type="match status" value="1"/>
</dbReference>
<dbReference type="PANTHER" id="PTHR46696">
    <property type="entry name" value="P450, PUTATIVE (EUROFUNG)-RELATED"/>
    <property type="match status" value="1"/>
</dbReference>
<dbReference type="GO" id="GO:0016705">
    <property type="term" value="F:oxidoreductase activity, acting on paired donors, with incorporation or reduction of molecular oxygen"/>
    <property type="evidence" value="ECO:0007669"/>
    <property type="project" value="InterPro"/>
</dbReference>